<name>A0A8X6S0R8_TRICX</name>
<protein>
    <submittedName>
        <fullName evidence="1">Uncharacterized protein</fullName>
    </submittedName>
</protein>
<organism evidence="1 2">
    <name type="scientific">Trichonephila clavipes</name>
    <name type="common">Golden silk orbweaver</name>
    <name type="synonym">Nephila clavipes</name>
    <dbReference type="NCBI Taxonomy" id="2585209"/>
    <lineage>
        <taxon>Eukaryota</taxon>
        <taxon>Metazoa</taxon>
        <taxon>Ecdysozoa</taxon>
        <taxon>Arthropoda</taxon>
        <taxon>Chelicerata</taxon>
        <taxon>Arachnida</taxon>
        <taxon>Araneae</taxon>
        <taxon>Araneomorphae</taxon>
        <taxon>Entelegynae</taxon>
        <taxon>Araneoidea</taxon>
        <taxon>Nephilidae</taxon>
        <taxon>Trichonephila</taxon>
    </lineage>
</organism>
<accession>A0A8X6S0R8</accession>
<comment type="caution">
    <text evidence="1">The sequence shown here is derived from an EMBL/GenBank/DDBJ whole genome shotgun (WGS) entry which is preliminary data.</text>
</comment>
<evidence type="ECO:0000313" key="2">
    <source>
        <dbReference type="Proteomes" id="UP000887159"/>
    </source>
</evidence>
<gene>
    <name evidence="1" type="ORF">TNCV_419791</name>
</gene>
<dbReference type="AlphaFoldDB" id="A0A8X6S0R8"/>
<dbReference type="Proteomes" id="UP000887159">
    <property type="component" value="Unassembled WGS sequence"/>
</dbReference>
<sequence length="128" mass="14430">MRHDVKFDTEVTFRDPDGAIVIYNARTAEKTIIVNNITLAVTKRVFQSIDCGTSCVTCCAVLLEPQLLDIMIVQFKNEKVSNHGSIPITIDCTVVAFIVFEEGFHQPIKRTKQSVFLDVTVFRHTLVD</sequence>
<proteinExistence type="predicted"/>
<keyword evidence="2" id="KW-1185">Reference proteome</keyword>
<dbReference type="EMBL" id="BMAU01021245">
    <property type="protein sequence ID" value="GFY04724.1"/>
    <property type="molecule type" value="Genomic_DNA"/>
</dbReference>
<evidence type="ECO:0000313" key="1">
    <source>
        <dbReference type="EMBL" id="GFY04724.1"/>
    </source>
</evidence>
<reference evidence="1" key="1">
    <citation type="submission" date="2020-08" db="EMBL/GenBank/DDBJ databases">
        <title>Multicomponent nature underlies the extraordinary mechanical properties of spider dragline silk.</title>
        <authorList>
            <person name="Kono N."/>
            <person name="Nakamura H."/>
            <person name="Mori M."/>
            <person name="Yoshida Y."/>
            <person name="Ohtoshi R."/>
            <person name="Malay A.D."/>
            <person name="Moran D.A.P."/>
            <person name="Tomita M."/>
            <person name="Numata K."/>
            <person name="Arakawa K."/>
        </authorList>
    </citation>
    <scope>NUCLEOTIDE SEQUENCE</scope>
</reference>